<feature type="transmembrane region" description="Helical" evidence="6">
    <location>
        <begin position="185"/>
        <end position="206"/>
    </location>
</feature>
<feature type="compositionally biased region" description="Polar residues" evidence="5">
    <location>
        <begin position="566"/>
        <end position="595"/>
    </location>
</feature>
<feature type="domain" description="Major facilitator superfamily (MFS) profile" evidence="7">
    <location>
        <begin position="63"/>
        <end position="525"/>
    </location>
</feature>
<protein>
    <recommendedName>
        <fullName evidence="7">Major facilitator superfamily (MFS) profile domain-containing protein</fullName>
    </recommendedName>
</protein>
<feature type="compositionally biased region" description="Gly residues" evidence="5">
    <location>
        <begin position="303"/>
        <end position="312"/>
    </location>
</feature>
<evidence type="ECO:0000259" key="7">
    <source>
        <dbReference type="PROSITE" id="PS50850"/>
    </source>
</evidence>
<feature type="transmembrane region" description="Helical" evidence="6">
    <location>
        <begin position="440"/>
        <end position="460"/>
    </location>
</feature>
<dbReference type="Pfam" id="PF00083">
    <property type="entry name" value="Sugar_tr"/>
    <property type="match status" value="1"/>
</dbReference>
<feature type="transmembrane region" description="Helical" evidence="6">
    <location>
        <begin position="344"/>
        <end position="362"/>
    </location>
</feature>
<feature type="transmembrane region" description="Helical" evidence="6">
    <location>
        <begin position="124"/>
        <end position="147"/>
    </location>
</feature>
<evidence type="ECO:0000313" key="8">
    <source>
        <dbReference type="EMBL" id="CAH1798082.1"/>
    </source>
</evidence>
<feature type="transmembrane region" description="Helical" evidence="6">
    <location>
        <begin position="402"/>
        <end position="420"/>
    </location>
</feature>
<feature type="region of interest" description="Disordered" evidence="5">
    <location>
        <begin position="298"/>
        <end position="320"/>
    </location>
</feature>
<feature type="transmembrane region" description="Helical" evidence="6">
    <location>
        <begin position="497"/>
        <end position="520"/>
    </location>
</feature>
<feature type="transmembrane region" description="Helical" evidence="6">
    <location>
        <begin position="374"/>
        <end position="395"/>
    </location>
</feature>
<keyword evidence="2 6" id="KW-0812">Transmembrane</keyword>
<evidence type="ECO:0000256" key="2">
    <source>
        <dbReference type="ARBA" id="ARBA00022692"/>
    </source>
</evidence>
<name>A0A8S4PVH4_OWEFU</name>
<evidence type="ECO:0000256" key="6">
    <source>
        <dbReference type="SAM" id="Phobius"/>
    </source>
</evidence>
<sequence>MELDEALMKLGKFGKWQMQMWIIICISFNWTYAWHFFAIVFIGEIPNEFYCKFNDTVQSLNDTIPRVDLGDGLSGWAQCEKFIYPGDYTDRNTTQCDNGYSYNKPREELETMVTEWDLVCDREIMITNVHTVFVVGLMLGGIVFTALSDKLGRKPIHVFCHFLTGAAGISSAVVPDYYIFMGLSFVRGFALQGIMLTGVVVAAELFPSVMRLKMATCVQFFWGTGLMGLALWAYFLPNWRTMLIGISIPSFFALVLICIIPESMVWLISTDKPEKAERILRRASLTNNIDDMPAQILTPRRGSGTGSTGGVSNGSLPGKKGSIASGGSSLKFTDLFKTNKMRTITIVTILYWFFTNVTYFGVSLGTGALEGDSYVNFAINGAVEIPAAIICLFVLPRFGRTRPLLVFHSICGAALIAQAFTPKFVDNGDGTRTDLGPLLLTFYFIAKFAISGCYLITLFFTPELFPTALRNLCLGLASTSGIIGATVAPYISYLEPIAVWLPYTVFGALSICGGILVQLLPESINLPLPETIEDVEAFPRRPSRPSKVLKDDVSTFLHDKYGADSNLKNPNENVTNGVPKSDSQPYMSTGQSNPAYDSYYDDKL</sequence>
<keyword evidence="4 6" id="KW-0472">Membrane</keyword>
<feature type="transmembrane region" description="Helical" evidence="6">
    <location>
        <begin position="159"/>
        <end position="179"/>
    </location>
</feature>
<feature type="transmembrane region" description="Helical" evidence="6">
    <location>
        <begin position="472"/>
        <end position="491"/>
    </location>
</feature>
<comment type="caution">
    <text evidence="8">The sequence shown here is derived from an EMBL/GenBank/DDBJ whole genome shotgun (WGS) entry which is preliminary data.</text>
</comment>
<evidence type="ECO:0000256" key="3">
    <source>
        <dbReference type="ARBA" id="ARBA00022989"/>
    </source>
</evidence>
<evidence type="ECO:0000256" key="1">
    <source>
        <dbReference type="ARBA" id="ARBA00004141"/>
    </source>
</evidence>
<feature type="region of interest" description="Disordered" evidence="5">
    <location>
        <begin position="560"/>
        <end position="604"/>
    </location>
</feature>
<evidence type="ECO:0000313" key="9">
    <source>
        <dbReference type="Proteomes" id="UP000749559"/>
    </source>
</evidence>
<gene>
    <name evidence="8" type="ORF">OFUS_LOCUS22264</name>
</gene>
<dbReference type="EMBL" id="CAIIXF020000010">
    <property type="protein sequence ID" value="CAH1798082.1"/>
    <property type="molecule type" value="Genomic_DNA"/>
</dbReference>
<feature type="transmembrane region" description="Helical" evidence="6">
    <location>
        <begin position="218"/>
        <end position="236"/>
    </location>
</feature>
<dbReference type="InterPro" id="IPR005828">
    <property type="entry name" value="MFS_sugar_transport-like"/>
</dbReference>
<evidence type="ECO:0000256" key="5">
    <source>
        <dbReference type="SAM" id="MobiDB-lite"/>
    </source>
</evidence>
<organism evidence="8 9">
    <name type="scientific">Owenia fusiformis</name>
    <name type="common">Polychaete worm</name>
    <dbReference type="NCBI Taxonomy" id="6347"/>
    <lineage>
        <taxon>Eukaryota</taxon>
        <taxon>Metazoa</taxon>
        <taxon>Spiralia</taxon>
        <taxon>Lophotrochozoa</taxon>
        <taxon>Annelida</taxon>
        <taxon>Polychaeta</taxon>
        <taxon>Sedentaria</taxon>
        <taxon>Canalipalpata</taxon>
        <taxon>Sabellida</taxon>
        <taxon>Oweniida</taxon>
        <taxon>Oweniidae</taxon>
        <taxon>Owenia</taxon>
    </lineage>
</organism>
<dbReference type="Gene3D" id="1.20.1250.20">
    <property type="entry name" value="MFS general substrate transporter like domains"/>
    <property type="match status" value="1"/>
</dbReference>
<comment type="subcellular location">
    <subcellularLocation>
        <location evidence="1">Membrane</location>
        <topology evidence="1">Multi-pass membrane protein</topology>
    </subcellularLocation>
</comment>
<dbReference type="CDD" id="cd17317">
    <property type="entry name" value="MFS_SLC22"/>
    <property type="match status" value="1"/>
</dbReference>
<keyword evidence="3 6" id="KW-1133">Transmembrane helix</keyword>
<keyword evidence="9" id="KW-1185">Reference proteome</keyword>
<dbReference type="InterPro" id="IPR036259">
    <property type="entry name" value="MFS_trans_sf"/>
</dbReference>
<dbReference type="InterPro" id="IPR020846">
    <property type="entry name" value="MFS_dom"/>
</dbReference>
<dbReference type="PANTHER" id="PTHR24064">
    <property type="entry name" value="SOLUTE CARRIER FAMILY 22 MEMBER"/>
    <property type="match status" value="1"/>
</dbReference>
<accession>A0A8S4PVH4</accession>
<dbReference type="OrthoDB" id="2544694at2759"/>
<dbReference type="GO" id="GO:0016020">
    <property type="term" value="C:membrane"/>
    <property type="evidence" value="ECO:0007669"/>
    <property type="project" value="UniProtKB-SubCell"/>
</dbReference>
<dbReference type="PROSITE" id="PS50850">
    <property type="entry name" value="MFS"/>
    <property type="match status" value="1"/>
</dbReference>
<dbReference type="SUPFAM" id="SSF103473">
    <property type="entry name" value="MFS general substrate transporter"/>
    <property type="match status" value="1"/>
</dbReference>
<reference evidence="8" key="1">
    <citation type="submission" date="2022-03" db="EMBL/GenBank/DDBJ databases">
        <authorList>
            <person name="Martin C."/>
        </authorList>
    </citation>
    <scope>NUCLEOTIDE SEQUENCE</scope>
</reference>
<dbReference type="GO" id="GO:0022857">
    <property type="term" value="F:transmembrane transporter activity"/>
    <property type="evidence" value="ECO:0007669"/>
    <property type="project" value="InterPro"/>
</dbReference>
<proteinExistence type="predicted"/>
<dbReference type="Proteomes" id="UP000749559">
    <property type="component" value="Unassembled WGS sequence"/>
</dbReference>
<evidence type="ECO:0000256" key="4">
    <source>
        <dbReference type="ARBA" id="ARBA00023136"/>
    </source>
</evidence>
<feature type="transmembrane region" description="Helical" evidence="6">
    <location>
        <begin position="242"/>
        <end position="268"/>
    </location>
</feature>
<feature type="transmembrane region" description="Helical" evidence="6">
    <location>
        <begin position="21"/>
        <end position="43"/>
    </location>
</feature>
<dbReference type="AlphaFoldDB" id="A0A8S4PVH4"/>